<keyword evidence="2 4" id="KW-0863">Zinc-finger</keyword>
<dbReference type="PANTHER" id="PTHR13793:SF107">
    <property type="entry name" value="BROMODOMAIN-CONTAINING PROTEIN HOMOLOG"/>
    <property type="match status" value="1"/>
</dbReference>
<dbReference type="VEuPathDB" id="PiroplasmaDB:BEWA_007390"/>
<dbReference type="Pfam" id="PF13832">
    <property type="entry name" value="zf-HC5HC2H_2"/>
    <property type="match status" value="3"/>
</dbReference>
<feature type="domain" description="PHD-type" evidence="6">
    <location>
        <begin position="965"/>
        <end position="1019"/>
    </location>
</feature>
<evidence type="ECO:0000256" key="1">
    <source>
        <dbReference type="ARBA" id="ARBA00022723"/>
    </source>
</evidence>
<proteinExistence type="predicted"/>
<accession>L0B0J0</accession>
<evidence type="ECO:0000256" key="4">
    <source>
        <dbReference type="PROSITE-ProRule" id="PRU00146"/>
    </source>
</evidence>
<dbReference type="STRING" id="1537102.L0B0J0"/>
<dbReference type="SMART" id="SM00249">
    <property type="entry name" value="PHD"/>
    <property type="match status" value="6"/>
</dbReference>
<dbReference type="EMBL" id="CP001670">
    <property type="protein sequence ID" value="AFZ81330.1"/>
    <property type="molecule type" value="Genomic_DNA"/>
</dbReference>
<evidence type="ECO:0000256" key="2">
    <source>
        <dbReference type="ARBA" id="ARBA00022771"/>
    </source>
</evidence>
<organism evidence="7 8">
    <name type="scientific">Theileria equi strain WA</name>
    <dbReference type="NCBI Taxonomy" id="1537102"/>
    <lineage>
        <taxon>Eukaryota</taxon>
        <taxon>Sar</taxon>
        <taxon>Alveolata</taxon>
        <taxon>Apicomplexa</taxon>
        <taxon>Aconoidasida</taxon>
        <taxon>Piroplasmida</taxon>
        <taxon>Theileriidae</taxon>
        <taxon>Theileria</taxon>
    </lineage>
</organism>
<dbReference type="Gene3D" id="3.30.40.10">
    <property type="entry name" value="Zinc/RING finger domain, C3HC4 (zinc finger)"/>
    <property type="match status" value="4"/>
</dbReference>
<dbReference type="InterPro" id="IPR050701">
    <property type="entry name" value="Histone_Mod_Regulator"/>
</dbReference>
<evidence type="ECO:0000256" key="5">
    <source>
        <dbReference type="SAM" id="MobiDB-lite"/>
    </source>
</evidence>
<evidence type="ECO:0000259" key="6">
    <source>
        <dbReference type="PROSITE" id="PS50016"/>
    </source>
</evidence>
<dbReference type="InterPro" id="IPR001965">
    <property type="entry name" value="Znf_PHD"/>
</dbReference>
<dbReference type="OrthoDB" id="361849at2759"/>
<keyword evidence="3" id="KW-0862">Zinc</keyword>
<dbReference type="CDD" id="cd15571">
    <property type="entry name" value="ePHD"/>
    <property type="match status" value="3"/>
</dbReference>
<name>L0B0J0_THEEQ</name>
<dbReference type="RefSeq" id="XP_004830996.1">
    <property type="nucleotide sequence ID" value="XM_004830939.1"/>
</dbReference>
<evidence type="ECO:0000313" key="7">
    <source>
        <dbReference type="EMBL" id="AFZ81330.1"/>
    </source>
</evidence>
<keyword evidence="8" id="KW-1185">Reference proteome</keyword>
<dbReference type="GeneID" id="15804673"/>
<keyword evidence="1" id="KW-0479">Metal-binding</keyword>
<dbReference type="InterPro" id="IPR013083">
    <property type="entry name" value="Znf_RING/FYVE/PHD"/>
</dbReference>
<dbReference type="eggNOG" id="KOG0954">
    <property type="taxonomic scope" value="Eukaryota"/>
</dbReference>
<dbReference type="Proteomes" id="UP000031512">
    <property type="component" value="Chromosome 3"/>
</dbReference>
<gene>
    <name evidence="7" type="ORF">BEWA_007390</name>
</gene>
<dbReference type="KEGG" id="beq:BEWA_007390"/>
<dbReference type="PANTHER" id="PTHR13793">
    <property type="entry name" value="PHD FINGER PROTEINS"/>
    <property type="match status" value="1"/>
</dbReference>
<reference evidence="7 8" key="1">
    <citation type="journal article" date="2012" name="BMC Genomics">
        <title>Comparative genomic analysis and phylogenetic position of Theileria equi.</title>
        <authorList>
            <person name="Kappmeyer L.S."/>
            <person name="Thiagarajan M."/>
            <person name="Herndon D.R."/>
            <person name="Ramsay J.D."/>
            <person name="Caler E."/>
            <person name="Djikeng A."/>
            <person name="Gillespie J.J."/>
            <person name="Lau A.O."/>
            <person name="Roalson E.H."/>
            <person name="Silva J.C."/>
            <person name="Silva M.G."/>
            <person name="Suarez C.E."/>
            <person name="Ueti M.W."/>
            <person name="Nene V.M."/>
            <person name="Mealey R.H."/>
            <person name="Knowles D.P."/>
            <person name="Brayton K.A."/>
        </authorList>
    </citation>
    <scope>NUCLEOTIDE SEQUENCE [LARGE SCALE GENOMIC DNA]</scope>
    <source>
        <strain evidence="7 8">WA</strain>
    </source>
</reference>
<feature type="compositionally biased region" description="Polar residues" evidence="5">
    <location>
        <begin position="1289"/>
        <end position="1300"/>
    </location>
</feature>
<dbReference type="SUPFAM" id="SSF57903">
    <property type="entry name" value="FYVE/PHD zinc finger"/>
    <property type="match status" value="1"/>
</dbReference>
<dbReference type="GO" id="GO:0008270">
    <property type="term" value="F:zinc ion binding"/>
    <property type="evidence" value="ECO:0007669"/>
    <property type="project" value="UniProtKB-KW"/>
</dbReference>
<dbReference type="InterPro" id="IPR019787">
    <property type="entry name" value="Znf_PHD-finger"/>
</dbReference>
<sequence length="1501" mass="170164">MGSKCANPNVDLEFGDDSSECLHELLQDADTPNEEEPYPSDYISALVRYDNYRSIIDENISKSEGDPFILNDEAKSFKYQPDQAYGYFDCNCDNGINLFSCKIRSKDNRSADSFAIIEKEVCDACLGPLASDKAKCRHCGTVIHSKCYGLVHNSPSVFLFECDVCRNKTPGTKLPLCFICNTSGGIMRYNKGKRVWNHLSCIFFTEGSDISFKHLHKQHSPSTKGTQYEHAAAICDACGLSSGVIFPCSFPKCFRYLHPRCAMNRKSGYVGRAFSSIVEFNSVMGIQYFTFKGAFCQEHTDLEFISTSLQMEAKRRAVLVYRGRSTYSKYQKVVSDLLLATNSVDDYSLDASERMSRPNPLVPTIKMTSTFSPPEYLEIEPENLRPKRKLSDIVDAFSNDISETFDYIGEFKSDIHNADDIVLNIKTPETNIKIKTPLEVNNIQKTDSSDPNKYRGQRLLWQKYEFFKRISFGPAALDILNSQDMVSRKKILQEILPLDSNLLSYDLLEPGELSECFIQQIFSNCKGILSLLDSIKFSLDLDSQNQTKLSPSTNDTKYIRFHVLVDTGISCGIIVFKANRKLLDNVFRGYFLENCDPSSLSYANVFIDQEIRHIISQVHNDLIRTTYASGAGHIGAKITNGKDIDFLTGIMAYGLKDDLRYLNSVMSLSSKESDLFRARRNILKKSSVSRPSLKNLQLDKFIPLSMFECEILKRCVFEMSLATDVEMKLAVMNDRISANKDTSCLNYIDWSLIMEKIKNIIGDLPSTTNTPVYSASKPLLPKISSLKSTQSAPKDVTTKGIISTQSPLTPNVDTLQIQTVRLGRWNWPCIDEKDFVLRQKELLEAELKVVLKELSHVRENLCSSILEENSSGLRMSERFSFYNMMLSKYEAVERWSDLVSYISLGCRDVIDIPPQTQAKQQEHNNISLVSKTSTSISRESIKAESSQSVSEPKKSFKKNTSVAEALFCSVCFRCFSTNLNPLYTCSRCYMNCHKNCYGIGRGRRDIDQNDYICRRCEYEKRVLGGHWQTGFKSCSVICIICGRGGGAFKRCEGDDWAHVFCLISLMPETKCNDYISLEPWNIRGIASWRKEELCVVCGINWGVVLKCDDCHVYAHPFCAWLHGFRFTVDTNYNHLFKGFNGDPLLQRITLKFFCNLHDKDRNWVEQMSIRNKRFLNRDTASSLFENKDKKKKSQTQQSDSLVKNESLNLFNTASLSRCGVCFGIEARHCCRKCKVFVHDSCYIDNQAAEYNQCYGDNDLTSISGDKSSLSKNKLSSQDKKIAPSPLFIPSQNTEEPTSSAAERETYSLTFLCDPCRNSDSRARCSICERDSGVLKELPGNSAGSLYFHIICAICFPKETLDLCLGTKRSDVKDLHFVDSQACDVCNCRSGFKLECFQKDCRIKFHPVCGLNSKFVIEPHSMALNEGERYVAFCQQHSLVNNTVSNNVKLLLRFRLNLILLKNIIGDIASKDSVYQSLLRKKQEILNEECPIQSIIRHHNSS</sequence>
<evidence type="ECO:0000256" key="3">
    <source>
        <dbReference type="ARBA" id="ARBA00022833"/>
    </source>
</evidence>
<protein>
    <recommendedName>
        <fullName evidence="6">PHD-type domain-containing protein</fullName>
    </recommendedName>
</protein>
<dbReference type="PROSITE" id="PS50016">
    <property type="entry name" value="ZF_PHD_2"/>
    <property type="match status" value="1"/>
</dbReference>
<evidence type="ECO:0000313" key="8">
    <source>
        <dbReference type="Proteomes" id="UP000031512"/>
    </source>
</evidence>
<feature type="region of interest" description="Disordered" evidence="5">
    <location>
        <begin position="1282"/>
        <end position="1302"/>
    </location>
</feature>
<dbReference type="eggNOG" id="KOG0955">
    <property type="taxonomic scope" value="Eukaryota"/>
</dbReference>
<dbReference type="InterPro" id="IPR011011">
    <property type="entry name" value="Znf_FYVE_PHD"/>
</dbReference>
<dbReference type="GO" id="GO:0006357">
    <property type="term" value="P:regulation of transcription by RNA polymerase II"/>
    <property type="evidence" value="ECO:0007669"/>
    <property type="project" value="TreeGrafter"/>
</dbReference>